<evidence type="ECO:0000256" key="1">
    <source>
        <dbReference type="ARBA" id="ARBA00004606"/>
    </source>
</evidence>
<dbReference type="EMBL" id="JAXCGZ010015329">
    <property type="protein sequence ID" value="KAK7070521.1"/>
    <property type="molecule type" value="Genomic_DNA"/>
</dbReference>
<dbReference type="GO" id="GO:0006814">
    <property type="term" value="P:sodium ion transport"/>
    <property type="evidence" value="ECO:0007669"/>
    <property type="project" value="InterPro"/>
</dbReference>
<evidence type="ECO:0000313" key="8">
    <source>
        <dbReference type="EMBL" id="KAK7070521.1"/>
    </source>
</evidence>
<evidence type="ECO:0000256" key="5">
    <source>
        <dbReference type="ARBA" id="ARBA00022989"/>
    </source>
</evidence>
<comment type="subcellular location">
    <subcellularLocation>
        <location evidence="1">Membrane</location>
        <topology evidence="1">Single-pass type II membrane protein</topology>
    </subcellularLocation>
</comment>
<reference evidence="8 9" key="1">
    <citation type="submission" date="2023-11" db="EMBL/GenBank/DDBJ databases">
        <title>Halocaridina rubra genome assembly.</title>
        <authorList>
            <person name="Smith C."/>
        </authorList>
    </citation>
    <scope>NUCLEOTIDE SEQUENCE [LARGE SCALE GENOMIC DNA]</scope>
    <source>
        <strain evidence="8">EP-1</strain>
        <tissue evidence="8">Whole</tissue>
    </source>
</reference>
<keyword evidence="9" id="KW-1185">Reference proteome</keyword>
<evidence type="ECO:0000256" key="2">
    <source>
        <dbReference type="ARBA" id="ARBA00005876"/>
    </source>
</evidence>
<dbReference type="Gene3D" id="2.60.40.1660">
    <property type="entry name" value="Na, k-atpase alpha subunit"/>
    <property type="match status" value="1"/>
</dbReference>
<keyword evidence="6 7" id="KW-0472">Membrane</keyword>
<evidence type="ECO:0000313" key="9">
    <source>
        <dbReference type="Proteomes" id="UP001381693"/>
    </source>
</evidence>
<feature type="transmembrane region" description="Helical" evidence="7">
    <location>
        <begin position="184"/>
        <end position="206"/>
    </location>
</feature>
<dbReference type="AlphaFoldDB" id="A0AAN8ZVU8"/>
<keyword evidence="5 7" id="KW-1133">Transmembrane helix</keyword>
<name>A0AAN8ZVU8_HALRR</name>
<protein>
    <submittedName>
        <fullName evidence="8">Uncharacterized protein</fullName>
    </submittedName>
</protein>
<accession>A0AAN8ZVU8</accession>
<proteinExistence type="inferred from homology"/>
<keyword evidence="3 7" id="KW-0812">Transmembrane</keyword>
<comment type="similarity">
    <text evidence="2">Belongs to the X(+)/potassium ATPases subunit beta family.</text>
</comment>
<feature type="transmembrane region" description="Helical" evidence="7">
    <location>
        <begin position="35"/>
        <end position="58"/>
    </location>
</feature>
<organism evidence="8 9">
    <name type="scientific">Halocaridina rubra</name>
    <name type="common">Hawaiian red shrimp</name>
    <dbReference type="NCBI Taxonomy" id="373956"/>
    <lineage>
        <taxon>Eukaryota</taxon>
        <taxon>Metazoa</taxon>
        <taxon>Ecdysozoa</taxon>
        <taxon>Arthropoda</taxon>
        <taxon>Crustacea</taxon>
        <taxon>Multicrustacea</taxon>
        <taxon>Malacostraca</taxon>
        <taxon>Eumalacostraca</taxon>
        <taxon>Eucarida</taxon>
        <taxon>Decapoda</taxon>
        <taxon>Pleocyemata</taxon>
        <taxon>Caridea</taxon>
        <taxon>Atyoidea</taxon>
        <taxon>Atyidae</taxon>
        <taxon>Halocaridina</taxon>
    </lineage>
</organism>
<dbReference type="Pfam" id="PF00287">
    <property type="entry name" value="Na_K-ATPase"/>
    <property type="match status" value="1"/>
</dbReference>
<dbReference type="GO" id="GO:0005890">
    <property type="term" value="C:sodium:potassium-exchanging ATPase complex"/>
    <property type="evidence" value="ECO:0007669"/>
    <property type="project" value="InterPro"/>
</dbReference>
<sequence>MNYGHLREEVVGSFQDLISPESAPVRVCGYTKHTLLKLCLASVTVMIVIGVLLPLTLLRRHPKKAGPGLIYEPDLGVVDGIYYDVTLSATTPNAMTERLSSISRSYVNTLDPQGPHIWNCTSEHHPDALDDSFCVYRPEWLGEECSEERHFGYGKNKPCIFIMFNKLLIGIRTIFSEPMQRIEIILFTGLGPCYIALKIVLVTVVIEVATSSSSKS</sequence>
<evidence type="ECO:0000256" key="6">
    <source>
        <dbReference type="ARBA" id="ARBA00023136"/>
    </source>
</evidence>
<evidence type="ECO:0000256" key="7">
    <source>
        <dbReference type="SAM" id="Phobius"/>
    </source>
</evidence>
<evidence type="ECO:0000256" key="3">
    <source>
        <dbReference type="ARBA" id="ARBA00022692"/>
    </source>
</evidence>
<keyword evidence="4" id="KW-0735">Signal-anchor</keyword>
<dbReference type="Proteomes" id="UP001381693">
    <property type="component" value="Unassembled WGS sequence"/>
</dbReference>
<gene>
    <name evidence="8" type="ORF">SK128_015428</name>
</gene>
<comment type="caution">
    <text evidence="8">The sequence shown here is derived from an EMBL/GenBank/DDBJ whole genome shotgun (WGS) entry which is preliminary data.</text>
</comment>
<dbReference type="InterPro" id="IPR000402">
    <property type="entry name" value="Na/K_ATPase_sub_beta"/>
</dbReference>
<evidence type="ECO:0000256" key="4">
    <source>
        <dbReference type="ARBA" id="ARBA00022968"/>
    </source>
</evidence>
<dbReference type="GO" id="GO:0006813">
    <property type="term" value="P:potassium ion transport"/>
    <property type="evidence" value="ECO:0007669"/>
    <property type="project" value="InterPro"/>
</dbReference>
<dbReference type="InterPro" id="IPR038702">
    <property type="entry name" value="Na/K_ATPase_sub_beta_sf"/>
</dbReference>